<evidence type="ECO:0000313" key="4">
    <source>
        <dbReference type="Proteomes" id="UP000467700"/>
    </source>
</evidence>
<dbReference type="EMBL" id="CACVBS010000002">
    <property type="protein sequence ID" value="CAA7258531.1"/>
    <property type="molecule type" value="Genomic_DNA"/>
</dbReference>
<feature type="transmembrane region" description="Helical" evidence="2">
    <location>
        <begin position="451"/>
        <end position="470"/>
    </location>
</feature>
<dbReference type="Gene3D" id="2.160.20.10">
    <property type="entry name" value="Single-stranded right-handed beta-helix, Pectin lyase-like"/>
    <property type="match status" value="1"/>
</dbReference>
<dbReference type="InterPro" id="IPR012334">
    <property type="entry name" value="Pectin_lyas_fold"/>
</dbReference>
<proteinExistence type="predicted"/>
<evidence type="ECO:0000313" key="3">
    <source>
        <dbReference type="EMBL" id="CAA7258531.1"/>
    </source>
</evidence>
<keyword evidence="2" id="KW-0812">Transmembrane</keyword>
<keyword evidence="4" id="KW-1185">Reference proteome</keyword>
<feature type="region of interest" description="Disordered" evidence="1">
    <location>
        <begin position="420"/>
        <end position="444"/>
    </location>
</feature>
<evidence type="ECO:0008006" key="5">
    <source>
        <dbReference type="Google" id="ProtNLM"/>
    </source>
</evidence>
<name>A0A8S0WUB2_CYCAE</name>
<dbReference type="Proteomes" id="UP000467700">
    <property type="component" value="Unassembled WGS sequence"/>
</dbReference>
<reference evidence="3 4" key="1">
    <citation type="submission" date="2020-01" db="EMBL/GenBank/DDBJ databases">
        <authorList>
            <person name="Gupta K D."/>
        </authorList>
    </citation>
    <scope>NUCLEOTIDE SEQUENCE [LARGE SCALE GENOMIC DNA]</scope>
</reference>
<evidence type="ECO:0000256" key="1">
    <source>
        <dbReference type="SAM" id="MobiDB-lite"/>
    </source>
</evidence>
<keyword evidence="2" id="KW-0472">Membrane</keyword>
<sequence>MENFLPRRVLHGPMKRNVNTSLARRQEDCEPADPANTVTDRLNNLLRRGGDGYVLQLCPNQVYLIQAPIAFAYPNQEISTAGYPTDAERAILAVSGPVADGKGHTTAVDGTCNDCNGVKLRNIQIDGARRGARSTQGGGNIEFGGDNSDQLIEYVRSYDPRGWSCLHVAEGPFTCKGITIQNNDLGPCGSEEFQEWADGVSLSCRDSIVKNNLIQGATDGGIVVFGSPGSQITNNTIWVLNQTLLGGINMVDYDPWGGDYTGTVVRDNLILGGFANDEPDDNVKGNNLQNAIIKIGIAIGPRSWFGDRFGNNVARNGVVWGNKFSGAFSYGIAITSSEGFVVQDNTMIGNTSFIGARGPYCKDDDIVPNPAPFIVDLQTTRAATLQAGFEPIKDGDSLTCVLPPNGGDFWPFGLNPSNTSASTSTSTSTSTNGTSSDATTSAAASSNNSTGIAVGIVVALVACGVIAWFVHKRIAARREKTQLFNATKGYNHNNEYTQKIS</sequence>
<comment type="caution">
    <text evidence="3">The sequence shown here is derived from an EMBL/GenBank/DDBJ whole genome shotgun (WGS) entry which is preliminary data.</text>
</comment>
<dbReference type="SMART" id="SM00710">
    <property type="entry name" value="PbH1"/>
    <property type="match status" value="4"/>
</dbReference>
<dbReference type="SUPFAM" id="SSF51126">
    <property type="entry name" value="Pectin lyase-like"/>
    <property type="match status" value="1"/>
</dbReference>
<dbReference type="OrthoDB" id="2587928at2759"/>
<dbReference type="InterPro" id="IPR006626">
    <property type="entry name" value="PbH1"/>
</dbReference>
<dbReference type="AlphaFoldDB" id="A0A8S0WUB2"/>
<evidence type="ECO:0000256" key="2">
    <source>
        <dbReference type="SAM" id="Phobius"/>
    </source>
</evidence>
<gene>
    <name evidence="3" type="ORF">AAE3_LOCUS866</name>
</gene>
<keyword evidence="2" id="KW-1133">Transmembrane helix</keyword>
<accession>A0A8S0WUB2</accession>
<protein>
    <recommendedName>
        <fullName evidence="5">Right handed beta helix domain-containing protein</fullName>
    </recommendedName>
</protein>
<dbReference type="InterPro" id="IPR011050">
    <property type="entry name" value="Pectin_lyase_fold/virulence"/>
</dbReference>
<organism evidence="3 4">
    <name type="scientific">Cyclocybe aegerita</name>
    <name type="common">Black poplar mushroom</name>
    <name type="synonym">Agrocybe aegerita</name>
    <dbReference type="NCBI Taxonomy" id="1973307"/>
    <lineage>
        <taxon>Eukaryota</taxon>
        <taxon>Fungi</taxon>
        <taxon>Dikarya</taxon>
        <taxon>Basidiomycota</taxon>
        <taxon>Agaricomycotina</taxon>
        <taxon>Agaricomycetes</taxon>
        <taxon>Agaricomycetidae</taxon>
        <taxon>Agaricales</taxon>
        <taxon>Agaricineae</taxon>
        <taxon>Bolbitiaceae</taxon>
        <taxon>Cyclocybe</taxon>
    </lineage>
</organism>